<evidence type="ECO:0000256" key="1">
    <source>
        <dbReference type="SAM" id="MobiDB-lite"/>
    </source>
</evidence>
<dbReference type="AlphaFoldDB" id="A0A226MBG4"/>
<dbReference type="InterPro" id="IPR041686">
    <property type="entry name" value="Znf-CCCH_3"/>
</dbReference>
<reference evidence="3 4" key="1">
    <citation type="submission" date="2016-07" db="EMBL/GenBank/DDBJ databases">
        <title>Disparate Historic Effective Population Sizes Predicted by Modern Levels of Genome Diversity for the Scaled Quail (Callipepla squamata) and the Northern Bobwhite (Colinus virginianus): Inferences from First and Second Generation Draft Genome Assemblies for Sympatric New World Quail.</title>
        <authorList>
            <person name="Oldeschulte D.L."/>
            <person name="Halley Y.A."/>
            <person name="Bhattarai E.K."/>
            <person name="Brashear W.A."/>
            <person name="Hill J."/>
            <person name="Metz R.P."/>
            <person name="Johnson C.D."/>
            <person name="Rollins D."/>
            <person name="Peterson M.J."/>
            <person name="Bickhart D.M."/>
            <person name="Decker J.E."/>
            <person name="Seabury C.M."/>
        </authorList>
    </citation>
    <scope>NUCLEOTIDE SEQUENCE [LARGE SCALE GENOMIC DNA]</scope>
    <source>
        <strain evidence="3 4">Texas</strain>
        <tissue evidence="3">Leg muscle</tissue>
    </source>
</reference>
<dbReference type="Pfam" id="PF15663">
    <property type="entry name" value="zf-CCCH_3"/>
    <property type="match status" value="1"/>
</dbReference>
<feature type="non-terminal residue" evidence="3">
    <location>
        <position position="1"/>
    </location>
</feature>
<dbReference type="EMBL" id="MCFN01002459">
    <property type="protein sequence ID" value="OXB52633.1"/>
    <property type="molecule type" value="Genomic_DNA"/>
</dbReference>
<dbReference type="STRING" id="9009.A0A226MBG4"/>
<gene>
    <name evidence="3" type="ORF">ASZ78_016804</name>
</gene>
<organism evidence="3 4">
    <name type="scientific">Callipepla squamata</name>
    <name type="common">Scaled quail</name>
    <dbReference type="NCBI Taxonomy" id="9009"/>
    <lineage>
        <taxon>Eukaryota</taxon>
        <taxon>Metazoa</taxon>
        <taxon>Chordata</taxon>
        <taxon>Craniata</taxon>
        <taxon>Vertebrata</taxon>
        <taxon>Euteleostomi</taxon>
        <taxon>Archelosauria</taxon>
        <taxon>Archosauria</taxon>
        <taxon>Dinosauria</taxon>
        <taxon>Saurischia</taxon>
        <taxon>Theropoda</taxon>
        <taxon>Coelurosauria</taxon>
        <taxon>Aves</taxon>
        <taxon>Neognathae</taxon>
        <taxon>Galloanserae</taxon>
        <taxon>Galliformes</taxon>
        <taxon>Odontophoridae</taxon>
        <taxon>Callipepla</taxon>
    </lineage>
</organism>
<dbReference type="OrthoDB" id="5395350at2759"/>
<name>A0A226MBG4_CALSU</name>
<keyword evidence="4" id="KW-1185">Reference proteome</keyword>
<proteinExistence type="predicted"/>
<evidence type="ECO:0000259" key="2">
    <source>
        <dbReference type="Pfam" id="PF15663"/>
    </source>
</evidence>
<sequence>QKYSNILCFWETQPLGCVRIGCVFQHSKPRNINGLLLPPTSNAVVQQQGQQGILNSAHGQEFHRIQDGVVIPVHPPVVVDLSNEDDEDEDEEEDEVNSNSK</sequence>
<dbReference type="Proteomes" id="UP000198323">
    <property type="component" value="Unassembled WGS sequence"/>
</dbReference>
<feature type="domain" description="Zinc-finger CCCH" evidence="2">
    <location>
        <begin position="2"/>
        <end position="48"/>
    </location>
</feature>
<evidence type="ECO:0000313" key="4">
    <source>
        <dbReference type="Proteomes" id="UP000198323"/>
    </source>
</evidence>
<feature type="region of interest" description="Disordered" evidence="1">
    <location>
        <begin position="79"/>
        <end position="101"/>
    </location>
</feature>
<accession>A0A226MBG4</accession>
<comment type="caution">
    <text evidence="3">The sequence shown here is derived from an EMBL/GenBank/DDBJ whole genome shotgun (WGS) entry which is preliminary data.</text>
</comment>
<protein>
    <recommendedName>
        <fullName evidence="2">Zinc-finger CCCH domain-containing protein</fullName>
    </recommendedName>
</protein>
<feature type="compositionally biased region" description="Acidic residues" evidence="1">
    <location>
        <begin position="82"/>
        <end position="101"/>
    </location>
</feature>
<evidence type="ECO:0000313" key="3">
    <source>
        <dbReference type="EMBL" id="OXB52633.1"/>
    </source>
</evidence>